<dbReference type="GO" id="GO:0071949">
    <property type="term" value="F:FAD binding"/>
    <property type="evidence" value="ECO:0007669"/>
    <property type="project" value="InterPro"/>
</dbReference>
<keyword evidence="1" id="KW-0285">Flavoprotein</keyword>
<gene>
    <name evidence="6" type="ORF">ADL29_19970</name>
</gene>
<sequence length="408" mass="43557">MGDRVTLRVLIAGAGVGGLALAQALRQAGLAVTVFERAPTVRADRRGYRININRVGGDALAACLPKDLFRLYLATSHDEARARVAVFDHRMRPLYATDVGVDGTATPRDHTGVNRLTLRQIMLAGLEREVRFGQEVVGFEQTPDRVRVRLADGSTAEGDLLVGADGVGSAVRAGLLPRAGTRDTGVRCLWGRTTLRPALRDLLPAPLFDRVAVTVAPQGHIGIWGAYRARQSHGEAAAAVTPPVSLDPEPDYLMWVLSGEPRGPFAGADQWRTASPAGLHRYAADATTGWHPALHQAVREAAPEDCFVQNVRVAGRPPAWPTGRVTLLGDAIHPMSPAGGTGANTALRDAAVLADQLTAVRHPAGLVPAVAAYETEMCRYGFAAVAESLRYGERFAQAIRPAGKETHR</sequence>
<keyword evidence="2" id="KW-0274">FAD</keyword>
<reference evidence="7" key="1">
    <citation type="submission" date="2015-07" db="EMBL/GenBank/DDBJ databases">
        <authorList>
            <person name="Ju K.-S."/>
            <person name="Doroghazi J.R."/>
            <person name="Metcalf W.W."/>
        </authorList>
    </citation>
    <scope>NUCLEOTIDE SEQUENCE [LARGE SCALE GENOMIC DNA]</scope>
    <source>
        <strain evidence="7">NRRL ISP-5002</strain>
    </source>
</reference>
<dbReference type="EMBL" id="LGKG01000141">
    <property type="protein sequence ID" value="KPC62077.1"/>
    <property type="molecule type" value="Genomic_DNA"/>
</dbReference>
<dbReference type="InterPro" id="IPR002938">
    <property type="entry name" value="FAD-bd"/>
</dbReference>
<dbReference type="Gene3D" id="3.50.50.60">
    <property type="entry name" value="FAD/NAD(P)-binding domain"/>
    <property type="match status" value="1"/>
</dbReference>
<evidence type="ECO:0000256" key="1">
    <source>
        <dbReference type="ARBA" id="ARBA00022630"/>
    </source>
</evidence>
<dbReference type="Proteomes" id="UP000037982">
    <property type="component" value="Unassembled WGS sequence"/>
</dbReference>
<keyword evidence="3" id="KW-0560">Oxidoreductase</keyword>
<evidence type="ECO:0000313" key="6">
    <source>
        <dbReference type="EMBL" id="KPC62077.1"/>
    </source>
</evidence>
<dbReference type="SUPFAM" id="SSF51905">
    <property type="entry name" value="FAD/NAD(P)-binding domain"/>
    <property type="match status" value="1"/>
</dbReference>
<dbReference type="PATRIC" id="fig|66876.3.peg.4390"/>
<evidence type="ECO:0000313" key="7">
    <source>
        <dbReference type="Proteomes" id="UP000037982"/>
    </source>
</evidence>
<proteinExistence type="predicted"/>
<evidence type="ECO:0000256" key="2">
    <source>
        <dbReference type="ARBA" id="ARBA00022827"/>
    </source>
</evidence>
<keyword evidence="7" id="KW-1185">Reference proteome</keyword>
<comment type="caution">
    <text evidence="6">The sequence shown here is derived from an EMBL/GenBank/DDBJ whole genome shotgun (WGS) entry which is preliminary data.</text>
</comment>
<protein>
    <recommendedName>
        <fullName evidence="5">FAD-binding domain-containing protein</fullName>
    </recommendedName>
</protein>
<dbReference type="GO" id="GO:0004497">
    <property type="term" value="F:monooxygenase activity"/>
    <property type="evidence" value="ECO:0007669"/>
    <property type="project" value="UniProtKB-KW"/>
</dbReference>
<dbReference type="InterPro" id="IPR036188">
    <property type="entry name" value="FAD/NAD-bd_sf"/>
</dbReference>
<dbReference type="RefSeq" id="WP_053925001.1">
    <property type="nucleotide sequence ID" value="NZ_LGKG01000141.1"/>
</dbReference>
<dbReference type="PRINTS" id="PR00420">
    <property type="entry name" value="RNGMNOXGNASE"/>
</dbReference>
<name>A0A0N0XUF4_9ACTN</name>
<evidence type="ECO:0000259" key="5">
    <source>
        <dbReference type="Pfam" id="PF01494"/>
    </source>
</evidence>
<organism evidence="6 7">
    <name type="scientific">Streptomyces chattanoogensis</name>
    <dbReference type="NCBI Taxonomy" id="66876"/>
    <lineage>
        <taxon>Bacteria</taxon>
        <taxon>Bacillati</taxon>
        <taxon>Actinomycetota</taxon>
        <taxon>Actinomycetes</taxon>
        <taxon>Kitasatosporales</taxon>
        <taxon>Streptomycetaceae</taxon>
        <taxon>Streptomyces</taxon>
    </lineage>
</organism>
<dbReference type="Pfam" id="PF01494">
    <property type="entry name" value="FAD_binding_3"/>
    <property type="match status" value="2"/>
</dbReference>
<feature type="domain" description="FAD-binding" evidence="5">
    <location>
        <begin position="319"/>
        <end position="379"/>
    </location>
</feature>
<keyword evidence="4" id="KW-0503">Monooxygenase</keyword>
<evidence type="ECO:0000256" key="3">
    <source>
        <dbReference type="ARBA" id="ARBA00023002"/>
    </source>
</evidence>
<dbReference type="AlphaFoldDB" id="A0A0N0XUF4"/>
<dbReference type="PANTHER" id="PTHR47178">
    <property type="entry name" value="MONOOXYGENASE, FAD-BINDING"/>
    <property type="match status" value="1"/>
</dbReference>
<evidence type="ECO:0000256" key="4">
    <source>
        <dbReference type="ARBA" id="ARBA00023033"/>
    </source>
</evidence>
<feature type="domain" description="FAD-binding" evidence="5">
    <location>
        <begin position="8"/>
        <end position="175"/>
    </location>
</feature>
<dbReference type="PANTHER" id="PTHR47178:SF5">
    <property type="entry name" value="FAD-BINDING DOMAIN-CONTAINING PROTEIN"/>
    <property type="match status" value="1"/>
</dbReference>
<accession>A0A0N0XUF4</accession>